<proteinExistence type="inferred from homology"/>
<dbReference type="PROSITE" id="PS00723">
    <property type="entry name" value="POLYPRENYL_SYNTHASE_1"/>
    <property type="match status" value="1"/>
</dbReference>
<dbReference type="SUPFAM" id="SSF48576">
    <property type="entry name" value="Terpenoid synthases"/>
    <property type="match status" value="1"/>
</dbReference>
<evidence type="ECO:0000256" key="6">
    <source>
        <dbReference type="ARBA" id="ARBA00051506"/>
    </source>
</evidence>
<dbReference type="PANTHER" id="PTHR12001">
    <property type="entry name" value="GERANYLGERANYL PYROPHOSPHATE SYNTHASE"/>
    <property type="match status" value="1"/>
</dbReference>
<evidence type="ECO:0000256" key="12">
    <source>
        <dbReference type="RuleBase" id="RU004466"/>
    </source>
</evidence>
<evidence type="ECO:0000256" key="8">
    <source>
        <dbReference type="ARBA" id="ARBA00066511"/>
    </source>
</evidence>
<evidence type="ECO:0000256" key="5">
    <source>
        <dbReference type="ARBA" id="ARBA00022842"/>
    </source>
</evidence>
<protein>
    <recommendedName>
        <fullName evidence="9">Octaprenyl diphosphate synthase</fullName>
        <ecNumber evidence="8">2.5.1.90</ecNumber>
    </recommendedName>
    <alternativeName>
        <fullName evidence="11">All-trans-octaprenyl-diphosphate synthase</fullName>
    </alternativeName>
    <alternativeName>
        <fullName evidence="10">Octaprenyl pyrophosphate synthase</fullName>
    </alternativeName>
</protein>
<gene>
    <name evidence="13" type="primary">ispB</name>
    <name evidence="13" type="ORF">XTPLMG730_2882</name>
</gene>
<evidence type="ECO:0000313" key="13">
    <source>
        <dbReference type="EMBL" id="CTP90653.1"/>
    </source>
</evidence>
<organism evidence="13 14">
    <name type="scientific">Xanthomonas graminis pv. phlei</name>
    <dbReference type="NCBI Taxonomy" id="487906"/>
    <lineage>
        <taxon>Bacteria</taxon>
        <taxon>Pseudomonadati</taxon>
        <taxon>Pseudomonadota</taxon>
        <taxon>Gammaproteobacteria</taxon>
        <taxon>Lysobacterales</taxon>
        <taxon>Lysobacteraceae</taxon>
        <taxon>Xanthomonas</taxon>
        <taxon>Xanthomonas translucens group</taxon>
        <taxon>Xanthomonas graminis</taxon>
    </lineage>
</organism>
<evidence type="ECO:0000256" key="1">
    <source>
        <dbReference type="ARBA" id="ARBA00001946"/>
    </source>
</evidence>
<evidence type="ECO:0000256" key="10">
    <source>
        <dbReference type="ARBA" id="ARBA00079637"/>
    </source>
</evidence>
<dbReference type="InterPro" id="IPR033749">
    <property type="entry name" value="Polyprenyl_synt_CS"/>
</dbReference>
<dbReference type="GO" id="GO:0008299">
    <property type="term" value="P:isoprenoid biosynthetic process"/>
    <property type="evidence" value="ECO:0007669"/>
    <property type="project" value="InterPro"/>
</dbReference>
<dbReference type="GO" id="GO:0106350">
    <property type="term" value="F:all-trans-octaprenyl-diphosphate synthase activity"/>
    <property type="evidence" value="ECO:0007669"/>
    <property type="project" value="UniProtKB-EC"/>
</dbReference>
<evidence type="ECO:0000256" key="3">
    <source>
        <dbReference type="ARBA" id="ARBA00022679"/>
    </source>
</evidence>
<keyword evidence="4" id="KW-0479">Metal-binding</keyword>
<keyword evidence="3 12" id="KW-0808">Transferase</keyword>
<dbReference type="Pfam" id="PF00348">
    <property type="entry name" value="polyprenyl_synt"/>
    <property type="match status" value="1"/>
</dbReference>
<dbReference type="Proteomes" id="UP000045978">
    <property type="component" value="Unassembled WGS sequence"/>
</dbReference>
<dbReference type="GO" id="GO:0046872">
    <property type="term" value="F:metal ion binding"/>
    <property type="evidence" value="ECO:0007669"/>
    <property type="project" value="UniProtKB-KW"/>
</dbReference>
<dbReference type="InterPro" id="IPR008949">
    <property type="entry name" value="Isoprenoid_synthase_dom_sf"/>
</dbReference>
<name>A0A0K2ZY86_9XANT</name>
<comment type="catalytic activity">
    <reaction evidence="6">
        <text>5 isopentenyl diphosphate + (2E,6E)-farnesyl diphosphate = all-trans-octaprenyl diphosphate + 5 diphosphate</text>
        <dbReference type="Rhea" id="RHEA:27798"/>
        <dbReference type="ChEBI" id="CHEBI:33019"/>
        <dbReference type="ChEBI" id="CHEBI:57711"/>
        <dbReference type="ChEBI" id="CHEBI:128769"/>
        <dbReference type="ChEBI" id="CHEBI:175763"/>
        <dbReference type="EC" id="2.5.1.90"/>
    </reaction>
</comment>
<dbReference type="EMBL" id="CXOJ01000073">
    <property type="protein sequence ID" value="CTP90653.1"/>
    <property type="molecule type" value="Genomic_DNA"/>
</dbReference>
<comment type="similarity">
    <text evidence="2 12">Belongs to the FPP/GGPP synthase family.</text>
</comment>
<dbReference type="PANTHER" id="PTHR12001:SF69">
    <property type="entry name" value="ALL TRANS-POLYPRENYL-DIPHOSPHATE SYNTHASE PDSS1"/>
    <property type="match status" value="1"/>
</dbReference>
<accession>A0A0K2ZY86</accession>
<sequence length="332" mass="35837">MSLAEDLRPALGLPQIQALAAPDMSAADALIRRRLASDVVLINQIAEHIVSAGGKRLRPMLVMLAGRACAGGGPVHHQLAVIVEFIHTSTLLHDDVVDESDLRRGRSTANALWGNAPSVLVGDFLYSRSFQLMVELDDMQVMRLLADTTNRIAEGEVLQLLHVHNPDTDEAAYLRVIERKTAVLFAAGTRLGAMASGASDDVQQRLYDYGMHLGYAFQIADDVLDYTADAADLGKNLGDDLAEGKATLPLIHAMAHADPATRQRLRHIVEQGDAEAMPEVLAAIQASGGLDYSRRRAAEYAAAAERALDGLPESEAVAALRGLARYAVERRH</sequence>
<dbReference type="Gene3D" id="1.10.600.10">
    <property type="entry name" value="Farnesyl Diphosphate Synthase"/>
    <property type="match status" value="1"/>
</dbReference>
<dbReference type="FunFam" id="1.10.600.10:FF:000002">
    <property type="entry name" value="Octaprenyl diphosphate synthase"/>
    <property type="match status" value="1"/>
</dbReference>
<dbReference type="RefSeq" id="WP_053836006.1">
    <property type="nucleotide sequence ID" value="NZ_CP076251.1"/>
</dbReference>
<dbReference type="CDD" id="cd00685">
    <property type="entry name" value="Trans_IPPS_HT"/>
    <property type="match status" value="1"/>
</dbReference>
<evidence type="ECO:0000256" key="9">
    <source>
        <dbReference type="ARBA" id="ARBA00072473"/>
    </source>
</evidence>
<evidence type="ECO:0000256" key="2">
    <source>
        <dbReference type="ARBA" id="ARBA00006706"/>
    </source>
</evidence>
<dbReference type="InterPro" id="IPR000092">
    <property type="entry name" value="Polyprenyl_synt"/>
</dbReference>
<reference evidence="13 14" key="1">
    <citation type="submission" date="2015-07" db="EMBL/GenBank/DDBJ databases">
        <authorList>
            <person name="Noorani M."/>
        </authorList>
    </citation>
    <scope>NUCLEOTIDE SEQUENCE [LARGE SCALE GENOMIC DNA]</scope>
    <source>
        <strain evidence="13">LMG730</strain>
    </source>
</reference>
<dbReference type="PROSITE" id="PS00444">
    <property type="entry name" value="POLYPRENYL_SYNTHASE_2"/>
    <property type="match status" value="1"/>
</dbReference>
<evidence type="ECO:0000256" key="4">
    <source>
        <dbReference type="ARBA" id="ARBA00022723"/>
    </source>
</evidence>
<evidence type="ECO:0000313" key="14">
    <source>
        <dbReference type="Proteomes" id="UP000045978"/>
    </source>
</evidence>
<dbReference type="SFLD" id="SFLDS00005">
    <property type="entry name" value="Isoprenoid_Synthase_Type_I"/>
    <property type="match status" value="1"/>
</dbReference>
<comment type="function">
    <text evidence="7">Supplies octaprenyl diphosphate, the precursor for the side chain of the isoprenoid quinones ubiquinone and menaquinone.</text>
</comment>
<dbReference type="EC" id="2.5.1.90" evidence="8"/>
<evidence type="ECO:0000256" key="11">
    <source>
        <dbReference type="ARBA" id="ARBA00083124"/>
    </source>
</evidence>
<evidence type="ECO:0000256" key="7">
    <source>
        <dbReference type="ARBA" id="ARBA00055029"/>
    </source>
</evidence>
<keyword evidence="5" id="KW-0460">Magnesium</keyword>
<dbReference type="AlphaFoldDB" id="A0A0K2ZY86"/>
<comment type="cofactor">
    <cofactor evidence="1">
        <name>Mg(2+)</name>
        <dbReference type="ChEBI" id="CHEBI:18420"/>
    </cofactor>
</comment>